<protein>
    <submittedName>
        <fullName evidence="2">Uncharacterized protein</fullName>
    </submittedName>
</protein>
<dbReference type="Proteomes" id="UP000748531">
    <property type="component" value="Unassembled WGS sequence"/>
</dbReference>
<dbReference type="OrthoDB" id="10300748at2759"/>
<comment type="caution">
    <text evidence="2">The sequence shown here is derived from an EMBL/GenBank/DDBJ whole genome shotgun (WGS) entry which is preliminary data.</text>
</comment>
<gene>
    <name evidence="2" type="ORF">PHET_01798</name>
</gene>
<sequence length="83" mass="9545">MAMLLLTILVIIFTHLLEMVNGTNSVDDETLFQRNEVCDRLVRLTETVCALNTLPVFTDYAQSETKFPLGHTLYDIAESYERF</sequence>
<evidence type="ECO:0000256" key="1">
    <source>
        <dbReference type="SAM" id="SignalP"/>
    </source>
</evidence>
<evidence type="ECO:0000313" key="2">
    <source>
        <dbReference type="EMBL" id="KAF5404545.1"/>
    </source>
</evidence>
<keyword evidence="1" id="KW-0732">Signal</keyword>
<feature type="chain" id="PRO_5035288721" evidence="1">
    <location>
        <begin position="23"/>
        <end position="83"/>
    </location>
</feature>
<proteinExistence type="predicted"/>
<accession>A0A8J4WU66</accession>
<dbReference type="EMBL" id="LUCH01000685">
    <property type="protein sequence ID" value="KAF5404545.1"/>
    <property type="molecule type" value="Genomic_DNA"/>
</dbReference>
<organism evidence="2 3">
    <name type="scientific">Paragonimus heterotremus</name>
    <dbReference type="NCBI Taxonomy" id="100268"/>
    <lineage>
        <taxon>Eukaryota</taxon>
        <taxon>Metazoa</taxon>
        <taxon>Spiralia</taxon>
        <taxon>Lophotrochozoa</taxon>
        <taxon>Platyhelminthes</taxon>
        <taxon>Trematoda</taxon>
        <taxon>Digenea</taxon>
        <taxon>Plagiorchiida</taxon>
        <taxon>Troglotremata</taxon>
        <taxon>Troglotrematidae</taxon>
        <taxon>Paragonimus</taxon>
    </lineage>
</organism>
<evidence type="ECO:0000313" key="3">
    <source>
        <dbReference type="Proteomes" id="UP000748531"/>
    </source>
</evidence>
<feature type="signal peptide" evidence="1">
    <location>
        <begin position="1"/>
        <end position="22"/>
    </location>
</feature>
<name>A0A8J4WU66_9TREM</name>
<dbReference type="AlphaFoldDB" id="A0A8J4WU66"/>
<keyword evidence="3" id="KW-1185">Reference proteome</keyword>
<reference evidence="2" key="1">
    <citation type="submission" date="2019-05" db="EMBL/GenBank/DDBJ databases">
        <title>Annotation for the trematode Paragonimus heterotremus.</title>
        <authorList>
            <person name="Choi Y.-J."/>
        </authorList>
    </citation>
    <scope>NUCLEOTIDE SEQUENCE</scope>
    <source>
        <strain evidence="2">LC</strain>
    </source>
</reference>